<evidence type="ECO:0000313" key="3">
    <source>
        <dbReference type="Proteomes" id="UP001165565"/>
    </source>
</evidence>
<dbReference type="Gene3D" id="3.40.50.1010">
    <property type="entry name" value="5'-nuclease"/>
    <property type="match status" value="1"/>
</dbReference>
<dbReference type="EMBL" id="JANFAV010000017">
    <property type="protein sequence ID" value="MCW6536976.1"/>
    <property type="molecule type" value="Genomic_DNA"/>
</dbReference>
<keyword evidence="3" id="KW-1185">Reference proteome</keyword>
<dbReference type="RefSeq" id="WP_265270799.1">
    <property type="nucleotide sequence ID" value="NZ_JANFAV010000017.1"/>
</dbReference>
<dbReference type="InterPro" id="IPR002716">
    <property type="entry name" value="PIN_dom"/>
</dbReference>
<dbReference type="Pfam" id="PF01850">
    <property type="entry name" value="PIN"/>
    <property type="match status" value="1"/>
</dbReference>
<name>A0AA42CVU2_9SPHN</name>
<reference evidence="2" key="1">
    <citation type="submission" date="2022-06" db="EMBL/GenBank/DDBJ databases">
        <title>Sphingomonas sp. nov. isolated from rhizosphere soil of tomato.</title>
        <authorList>
            <person name="Dong H."/>
            <person name="Gao R."/>
        </authorList>
    </citation>
    <scope>NUCLEOTIDE SEQUENCE</scope>
    <source>
        <strain evidence="2">MMSM24</strain>
    </source>
</reference>
<protein>
    <submittedName>
        <fullName evidence="2">PIN domain-containing protein</fullName>
    </submittedName>
</protein>
<evidence type="ECO:0000313" key="2">
    <source>
        <dbReference type="EMBL" id="MCW6536976.1"/>
    </source>
</evidence>
<dbReference type="AlphaFoldDB" id="A0AA42CVU2"/>
<gene>
    <name evidence="2" type="ORF">NEE01_19530</name>
</gene>
<dbReference type="Proteomes" id="UP001165565">
    <property type="component" value="Unassembled WGS sequence"/>
</dbReference>
<feature type="domain" description="PIN" evidence="1">
    <location>
        <begin position="15"/>
        <end position="122"/>
    </location>
</feature>
<dbReference type="SUPFAM" id="SSF88723">
    <property type="entry name" value="PIN domain-like"/>
    <property type="match status" value="1"/>
</dbReference>
<sequence length="133" mass="14627">MAEDPRPLQHVFAACVVLRLLLGEGSANHIERRLDGSLMTAFTYHEVLTKLCDLGIGATDAQQMIDQLDIEVIPVDRQQIILGSSLWRVTRNLALSFGDCACLALARLRDATALTTDPIWGELDIAIRVEVVS</sequence>
<accession>A0AA42CVU2</accession>
<dbReference type="InterPro" id="IPR029060">
    <property type="entry name" value="PIN-like_dom_sf"/>
</dbReference>
<evidence type="ECO:0000259" key="1">
    <source>
        <dbReference type="Pfam" id="PF01850"/>
    </source>
</evidence>
<proteinExistence type="predicted"/>
<comment type="caution">
    <text evidence="2">The sequence shown here is derived from an EMBL/GenBank/DDBJ whole genome shotgun (WGS) entry which is preliminary data.</text>
</comment>
<organism evidence="2 3">
    <name type="scientific">Sphingomonas lycopersici</name>
    <dbReference type="NCBI Taxonomy" id="2951807"/>
    <lineage>
        <taxon>Bacteria</taxon>
        <taxon>Pseudomonadati</taxon>
        <taxon>Pseudomonadota</taxon>
        <taxon>Alphaproteobacteria</taxon>
        <taxon>Sphingomonadales</taxon>
        <taxon>Sphingomonadaceae</taxon>
        <taxon>Sphingomonas</taxon>
    </lineage>
</organism>